<organism evidence="3 4">
    <name type="scientific">Handroanthus impetiginosus</name>
    <dbReference type="NCBI Taxonomy" id="429701"/>
    <lineage>
        <taxon>Eukaryota</taxon>
        <taxon>Viridiplantae</taxon>
        <taxon>Streptophyta</taxon>
        <taxon>Embryophyta</taxon>
        <taxon>Tracheophyta</taxon>
        <taxon>Spermatophyta</taxon>
        <taxon>Magnoliopsida</taxon>
        <taxon>eudicotyledons</taxon>
        <taxon>Gunneridae</taxon>
        <taxon>Pentapetalae</taxon>
        <taxon>asterids</taxon>
        <taxon>lamiids</taxon>
        <taxon>Lamiales</taxon>
        <taxon>Bignoniaceae</taxon>
        <taxon>Crescentiina</taxon>
        <taxon>Tabebuia alliance</taxon>
        <taxon>Handroanthus</taxon>
    </lineage>
</organism>
<keyword evidence="1" id="KW-0472">Membrane</keyword>
<keyword evidence="1" id="KW-0812">Transmembrane</keyword>
<dbReference type="EMBL" id="NKXS01007921">
    <property type="protein sequence ID" value="PIM98973.1"/>
    <property type="molecule type" value="Genomic_DNA"/>
</dbReference>
<evidence type="ECO:0000313" key="4">
    <source>
        <dbReference type="Proteomes" id="UP000231279"/>
    </source>
</evidence>
<protein>
    <recommendedName>
        <fullName evidence="2">Putative plant transposon protein domain-containing protein</fullName>
    </recommendedName>
</protein>
<dbReference type="AlphaFoldDB" id="A0A2G9G0X5"/>
<keyword evidence="4" id="KW-1185">Reference proteome</keyword>
<reference evidence="4" key="1">
    <citation type="journal article" date="2018" name="Gigascience">
        <title>Genome assembly of the Pink Ipe (Handroanthus impetiginosus, Bignoniaceae), a highly valued, ecologically keystone Neotropical timber forest tree.</title>
        <authorList>
            <person name="Silva-Junior O.B."/>
            <person name="Grattapaglia D."/>
            <person name="Novaes E."/>
            <person name="Collevatti R.G."/>
        </authorList>
    </citation>
    <scope>NUCLEOTIDE SEQUENCE [LARGE SCALE GENOMIC DNA]</scope>
    <source>
        <strain evidence="4">cv. UFG-1</strain>
    </source>
</reference>
<accession>A0A2G9G0X5</accession>
<dbReference type="Pfam" id="PF20167">
    <property type="entry name" value="Transposase_32"/>
    <property type="match status" value="1"/>
</dbReference>
<keyword evidence="1" id="KW-1133">Transmembrane helix</keyword>
<evidence type="ECO:0000256" key="1">
    <source>
        <dbReference type="SAM" id="Phobius"/>
    </source>
</evidence>
<dbReference type="Proteomes" id="UP000231279">
    <property type="component" value="Unassembled WGS sequence"/>
</dbReference>
<feature type="domain" description="Putative plant transposon protein" evidence="2">
    <location>
        <begin position="1"/>
        <end position="147"/>
    </location>
</feature>
<evidence type="ECO:0000259" key="2">
    <source>
        <dbReference type="Pfam" id="PF20167"/>
    </source>
</evidence>
<name>A0A2G9G0X5_9LAMI</name>
<sequence>MVREFYANLKFTHYHNKKVFIRDSEVDFFTKIINYFFDTPTIDDPNEYNEFVRKPPALKTTSIPQSFLTNKVWDWLCFINAHLYPSSHFSEVNKDRAIRLYAILTGVPLDIGRYIHNAIKKSVWGGLFVSFYFLNLITALYEREGLPAPPAQHCPRGLGMEDSTVHLEGIAQRLWLEQRQYWTALYDYLQVLPNRHPHFAPNTSIEHGELAPDHIGDDD</sequence>
<dbReference type="OrthoDB" id="1714944at2759"/>
<gene>
    <name evidence="3" type="ORF">CDL12_28537</name>
</gene>
<evidence type="ECO:0000313" key="3">
    <source>
        <dbReference type="EMBL" id="PIM98973.1"/>
    </source>
</evidence>
<dbReference type="InterPro" id="IPR046796">
    <property type="entry name" value="Transposase_32_dom"/>
</dbReference>
<feature type="transmembrane region" description="Helical" evidence="1">
    <location>
        <begin position="123"/>
        <end position="141"/>
    </location>
</feature>
<comment type="caution">
    <text evidence="3">The sequence shown here is derived from an EMBL/GenBank/DDBJ whole genome shotgun (WGS) entry which is preliminary data.</text>
</comment>
<proteinExistence type="predicted"/>